<accession>A0A951P9M3</accession>
<reference evidence="1" key="1">
    <citation type="submission" date="2021-05" db="EMBL/GenBank/DDBJ databases">
        <authorList>
            <person name="Pietrasiak N."/>
            <person name="Ward R."/>
            <person name="Stajich J.E."/>
            <person name="Kurbessoian T."/>
        </authorList>
    </citation>
    <scope>NUCLEOTIDE SEQUENCE</scope>
    <source>
        <strain evidence="1">GSE-TBD4-15B</strain>
    </source>
</reference>
<comment type="caution">
    <text evidence="1">The sequence shown here is derived from an EMBL/GenBank/DDBJ whole genome shotgun (WGS) entry which is preliminary data.</text>
</comment>
<name>A0A951P9M3_9CYAN</name>
<evidence type="ECO:0000313" key="2">
    <source>
        <dbReference type="Proteomes" id="UP000707356"/>
    </source>
</evidence>
<dbReference type="Proteomes" id="UP000707356">
    <property type="component" value="Unassembled WGS sequence"/>
</dbReference>
<sequence length="67" mass="7865">MSDIYWILIEVFYTGWLSLESEQKIREEFDSKPTWSGKDIELLDDLRQAIEGGLIRREASEITQDLS</sequence>
<evidence type="ECO:0000313" key="1">
    <source>
        <dbReference type="EMBL" id="MBW4465198.1"/>
    </source>
</evidence>
<proteinExistence type="predicted"/>
<dbReference type="EMBL" id="JAHHHV010000034">
    <property type="protein sequence ID" value="MBW4465198.1"/>
    <property type="molecule type" value="Genomic_DNA"/>
</dbReference>
<protein>
    <submittedName>
        <fullName evidence="1">Uncharacterized protein</fullName>
    </submittedName>
</protein>
<reference evidence="1" key="2">
    <citation type="journal article" date="2022" name="Microbiol. Resour. Announc.">
        <title>Metagenome Sequencing to Explore Phylogenomics of Terrestrial Cyanobacteria.</title>
        <authorList>
            <person name="Ward R.D."/>
            <person name="Stajich J.E."/>
            <person name="Johansen J.R."/>
            <person name="Huntemann M."/>
            <person name="Clum A."/>
            <person name="Foster B."/>
            <person name="Foster B."/>
            <person name="Roux S."/>
            <person name="Palaniappan K."/>
            <person name="Varghese N."/>
            <person name="Mukherjee S."/>
            <person name="Reddy T.B.K."/>
            <person name="Daum C."/>
            <person name="Copeland A."/>
            <person name="Chen I.A."/>
            <person name="Ivanova N.N."/>
            <person name="Kyrpides N.C."/>
            <person name="Shapiro N."/>
            <person name="Eloe-Fadrosh E.A."/>
            <person name="Pietrasiak N."/>
        </authorList>
    </citation>
    <scope>NUCLEOTIDE SEQUENCE</scope>
    <source>
        <strain evidence="1">GSE-TBD4-15B</strain>
    </source>
</reference>
<dbReference type="AlphaFoldDB" id="A0A951P9M3"/>
<gene>
    <name evidence="1" type="ORF">KME07_07115</name>
</gene>
<organism evidence="1 2">
    <name type="scientific">Pegethrix bostrychoides GSE-TBD4-15B</name>
    <dbReference type="NCBI Taxonomy" id="2839662"/>
    <lineage>
        <taxon>Bacteria</taxon>
        <taxon>Bacillati</taxon>
        <taxon>Cyanobacteriota</taxon>
        <taxon>Cyanophyceae</taxon>
        <taxon>Oculatellales</taxon>
        <taxon>Oculatellaceae</taxon>
        <taxon>Pegethrix</taxon>
    </lineage>
</organism>